<reference evidence="2" key="2">
    <citation type="submission" date="2013-12" db="EMBL/GenBank/DDBJ databases">
        <authorList>
            <person name="Yu Y."/>
            <person name="Lee S."/>
            <person name="de Baynast K."/>
            <person name="Wissotski M."/>
            <person name="Liu L."/>
            <person name="Talag J."/>
            <person name="Goicoechea J."/>
            <person name="Angelova A."/>
            <person name="Jetty R."/>
            <person name="Kudrna D."/>
            <person name="Golser W."/>
            <person name="Rivera L."/>
            <person name="Zhang J."/>
            <person name="Wing R."/>
        </authorList>
    </citation>
    <scope>NUCLEOTIDE SEQUENCE</scope>
</reference>
<reference evidence="1 2" key="1">
    <citation type="submission" date="2012-08" db="EMBL/GenBank/DDBJ databases">
        <title>Oryza genome evolution.</title>
        <authorList>
            <person name="Wing R.A."/>
        </authorList>
    </citation>
    <scope>NUCLEOTIDE SEQUENCE</scope>
</reference>
<keyword evidence="2" id="KW-1185">Reference proteome</keyword>
<name>A0A0D9WC26_9ORYZ</name>
<accession>A0A0D9WC26</accession>
<dbReference type="HOGENOM" id="CLU_2691329_0_0_1"/>
<dbReference type="AlphaFoldDB" id="A0A0D9WC26"/>
<proteinExistence type="predicted"/>
<evidence type="ECO:0000313" key="2">
    <source>
        <dbReference type="Proteomes" id="UP000032180"/>
    </source>
</evidence>
<dbReference type="Proteomes" id="UP000032180">
    <property type="component" value="Chromosome 5"/>
</dbReference>
<dbReference type="Gramene" id="LPERR05G01120.1">
    <property type="protein sequence ID" value="LPERR05G01120.1"/>
    <property type="gene ID" value="LPERR05G01120"/>
</dbReference>
<dbReference type="EnsemblPlants" id="LPERR05G01120.1">
    <property type="protein sequence ID" value="LPERR05G01120.1"/>
    <property type="gene ID" value="LPERR05G01120"/>
</dbReference>
<organism evidence="1 2">
    <name type="scientific">Leersia perrieri</name>
    <dbReference type="NCBI Taxonomy" id="77586"/>
    <lineage>
        <taxon>Eukaryota</taxon>
        <taxon>Viridiplantae</taxon>
        <taxon>Streptophyta</taxon>
        <taxon>Embryophyta</taxon>
        <taxon>Tracheophyta</taxon>
        <taxon>Spermatophyta</taxon>
        <taxon>Magnoliopsida</taxon>
        <taxon>Liliopsida</taxon>
        <taxon>Poales</taxon>
        <taxon>Poaceae</taxon>
        <taxon>BOP clade</taxon>
        <taxon>Oryzoideae</taxon>
        <taxon>Oryzeae</taxon>
        <taxon>Oryzinae</taxon>
        <taxon>Leersia</taxon>
    </lineage>
</organism>
<protein>
    <submittedName>
        <fullName evidence="1">Uncharacterized protein</fullName>
    </submittedName>
</protein>
<evidence type="ECO:0000313" key="1">
    <source>
        <dbReference type="EnsemblPlants" id="LPERR05G01120.1"/>
    </source>
</evidence>
<sequence>MGNDAGEGGSGERQEALTVAESVRVANGGLDANLNAHVDDDDDLTLVLLRRFLFSRRRALGDGDDRRNWGVGDL</sequence>
<reference evidence="1" key="3">
    <citation type="submission" date="2015-04" db="UniProtKB">
        <authorList>
            <consortium name="EnsemblPlants"/>
        </authorList>
    </citation>
    <scope>IDENTIFICATION</scope>
</reference>